<sequence length="69" mass="7469">MQRLPVQLPNIEIAGMLSILISSGARSQYGVGNCVAGISAAMHTHERRGEIPESMQQGRPATQCRRLHG</sequence>
<reference evidence="2 3" key="1">
    <citation type="journal article" date="2007" name="PLoS Genet.">
        <title>A tale of two oxidation states: bacterial colonization of arsenic-rich environments.</title>
        <authorList>
            <person name="Muller D."/>
            <person name="Medigue C."/>
            <person name="Koechler S."/>
            <person name="Barbe V."/>
            <person name="Barakat M."/>
            <person name="Talla E."/>
            <person name="Bonnefoy V."/>
            <person name="Krin E."/>
            <person name="Arsene-Ploetze F."/>
            <person name="Carapito C."/>
            <person name="Chandler M."/>
            <person name="Cournoyer B."/>
            <person name="Cruveiller S."/>
            <person name="Dossat C."/>
            <person name="Duval S."/>
            <person name="Heymann M."/>
            <person name="Leize E."/>
            <person name="Lieutaud A."/>
            <person name="Lievremont D."/>
            <person name="Makita Y."/>
            <person name="Mangenot S."/>
            <person name="Nitschke W."/>
            <person name="Ortet P."/>
            <person name="Perdrial N."/>
            <person name="Schoepp B."/>
            <person name="Siguier N."/>
            <person name="Simeonova D.D."/>
            <person name="Rouy Z."/>
            <person name="Segurens B."/>
            <person name="Turlin E."/>
            <person name="Vallenet D."/>
            <person name="Van Dorsselaer A."/>
            <person name="Weiss S."/>
            <person name="Weissenbach J."/>
            <person name="Lett M.C."/>
            <person name="Danchin A."/>
            <person name="Bertin P.N."/>
        </authorList>
    </citation>
    <scope>NUCLEOTIDE SEQUENCE [LARGE SCALE GENOMIC DNA]</scope>
    <source>
        <strain evidence="3">ULPAs1</strain>
    </source>
</reference>
<name>A4G456_HERAR</name>
<feature type="region of interest" description="Disordered" evidence="1">
    <location>
        <begin position="47"/>
        <end position="69"/>
    </location>
</feature>
<keyword evidence="3" id="KW-1185">Reference proteome</keyword>
<dbReference type="Proteomes" id="UP000006697">
    <property type="component" value="Chromosome"/>
</dbReference>
<organism evidence="2 3">
    <name type="scientific">Herminiimonas arsenicoxydans</name>
    <dbReference type="NCBI Taxonomy" id="204773"/>
    <lineage>
        <taxon>Bacteria</taxon>
        <taxon>Pseudomonadati</taxon>
        <taxon>Pseudomonadota</taxon>
        <taxon>Betaproteobacteria</taxon>
        <taxon>Burkholderiales</taxon>
        <taxon>Oxalobacteraceae</taxon>
        <taxon>Herminiimonas</taxon>
    </lineage>
</organism>
<evidence type="ECO:0000313" key="3">
    <source>
        <dbReference type="Proteomes" id="UP000006697"/>
    </source>
</evidence>
<evidence type="ECO:0000313" key="2">
    <source>
        <dbReference type="EMBL" id="CAL61293.1"/>
    </source>
</evidence>
<dbReference type="HOGENOM" id="CLU_2770257_0_0_4"/>
<accession>A4G456</accession>
<protein>
    <submittedName>
        <fullName evidence="2">Uncharacterized protein</fullName>
    </submittedName>
</protein>
<proteinExistence type="predicted"/>
<dbReference type="AlphaFoldDB" id="A4G456"/>
<dbReference type="EMBL" id="CU207211">
    <property type="protein sequence ID" value="CAL61293.1"/>
    <property type="molecule type" value="Genomic_DNA"/>
</dbReference>
<gene>
    <name evidence="2" type="ordered locus">HEAR1114</name>
</gene>
<dbReference type="KEGG" id="har:HEAR1114"/>
<dbReference type="STRING" id="204773.HEAR1114"/>
<evidence type="ECO:0000256" key="1">
    <source>
        <dbReference type="SAM" id="MobiDB-lite"/>
    </source>
</evidence>